<dbReference type="Proteomes" id="UP000256980">
    <property type="component" value="Unassembled WGS sequence"/>
</dbReference>
<dbReference type="PANTHER" id="PTHR12526">
    <property type="entry name" value="GLYCOSYLTRANSFERASE"/>
    <property type="match status" value="1"/>
</dbReference>
<gene>
    <name evidence="3" type="ORF">DFQ10_11141</name>
</gene>
<dbReference type="SUPFAM" id="SSF53756">
    <property type="entry name" value="UDP-Glycosyltransferase/glycogen phosphorylase"/>
    <property type="match status" value="1"/>
</dbReference>
<dbReference type="AlphaFoldDB" id="A0A3D9GPS3"/>
<reference evidence="3 4" key="1">
    <citation type="submission" date="2018-07" db="EMBL/GenBank/DDBJ databases">
        <title>Genomic Encyclopedia of Type Strains, Phase III (KMG-III): the genomes of soil and plant-associated and newly described type strains.</title>
        <authorList>
            <person name="Whitman W."/>
        </authorList>
    </citation>
    <scope>NUCLEOTIDE SEQUENCE [LARGE SCALE GENOMIC DNA]</scope>
    <source>
        <strain evidence="3 4">CECT 7946</strain>
    </source>
</reference>
<evidence type="ECO:0000259" key="2">
    <source>
        <dbReference type="Pfam" id="PF13439"/>
    </source>
</evidence>
<proteinExistence type="predicted"/>
<evidence type="ECO:0000259" key="1">
    <source>
        <dbReference type="Pfam" id="PF00534"/>
    </source>
</evidence>
<sequence length="354" mass="41021">MKVLQVIDHLNVGGAERVLVDLTNILNENQYNVTVLCLLKKAKLDEQLNKNINVIYLHRKNKFNPLYLIKLYIILRKYDVIHIHLRQVLRYVSLLFYTTRLNKKKVIIFQDHFGKIDTEKTISPSIKEAMKRCTAYIGVSDQLTNWAKSNTINSNIFKLSNIVRQNKVGINSNLSSTQIHIVSVGNFRPQKNYEFLCQLIAQSSDEYNYTIYGQLVDLNYYHKIKDLISDLKIEDKVTIITDCDNIVSELPKYHLGLHCATSETGPLVAIEYLSMQIPFVAYNTGEVAMDVGKTFPSFIQKDFNVENWNTNINTILEHRADFVKELKSFFTKKYSEDAYLENCISIYQKLIAKQ</sequence>
<dbReference type="Pfam" id="PF13439">
    <property type="entry name" value="Glyco_transf_4"/>
    <property type="match status" value="1"/>
</dbReference>
<dbReference type="OrthoDB" id="823685at2"/>
<dbReference type="EMBL" id="QRDV01000011">
    <property type="protein sequence ID" value="RED38220.1"/>
    <property type="molecule type" value="Genomic_DNA"/>
</dbReference>
<dbReference type="RefSeq" id="WP_115818832.1">
    <property type="nucleotide sequence ID" value="NZ_QRDV01000011.1"/>
</dbReference>
<feature type="domain" description="Glycosyl transferase family 1" evidence="1">
    <location>
        <begin position="173"/>
        <end position="319"/>
    </location>
</feature>
<keyword evidence="4" id="KW-1185">Reference proteome</keyword>
<dbReference type="Gene3D" id="3.40.50.2000">
    <property type="entry name" value="Glycogen Phosphorylase B"/>
    <property type="match status" value="2"/>
</dbReference>
<dbReference type="GO" id="GO:0016757">
    <property type="term" value="F:glycosyltransferase activity"/>
    <property type="evidence" value="ECO:0007669"/>
    <property type="project" value="InterPro"/>
</dbReference>
<dbReference type="InterPro" id="IPR028098">
    <property type="entry name" value="Glyco_trans_4-like_N"/>
</dbReference>
<organism evidence="3 4">
    <name type="scientific">Winogradskyella eximia</name>
    <dbReference type="NCBI Taxonomy" id="262006"/>
    <lineage>
        <taxon>Bacteria</taxon>
        <taxon>Pseudomonadati</taxon>
        <taxon>Bacteroidota</taxon>
        <taxon>Flavobacteriia</taxon>
        <taxon>Flavobacteriales</taxon>
        <taxon>Flavobacteriaceae</taxon>
        <taxon>Winogradskyella</taxon>
    </lineage>
</organism>
<evidence type="ECO:0000313" key="3">
    <source>
        <dbReference type="EMBL" id="RED38220.1"/>
    </source>
</evidence>
<feature type="domain" description="Glycosyltransferase subfamily 4-like N-terminal" evidence="2">
    <location>
        <begin position="12"/>
        <end position="148"/>
    </location>
</feature>
<keyword evidence="3" id="KW-0808">Transferase</keyword>
<comment type="caution">
    <text evidence="3">The sequence shown here is derived from an EMBL/GenBank/DDBJ whole genome shotgun (WGS) entry which is preliminary data.</text>
</comment>
<protein>
    <submittedName>
        <fullName evidence="3">Glycosyltransferase involved in cell wall biosynthesis</fullName>
    </submittedName>
</protein>
<dbReference type="Pfam" id="PF00534">
    <property type="entry name" value="Glycos_transf_1"/>
    <property type="match status" value="1"/>
</dbReference>
<dbReference type="InterPro" id="IPR001296">
    <property type="entry name" value="Glyco_trans_1"/>
</dbReference>
<evidence type="ECO:0000313" key="4">
    <source>
        <dbReference type="Proteomes" id="UP000256980"/>
    </source>
</evidence>
<name>A0A3D9GPS3_9FLAO</name>
<accession>A0A3D9GPS3</accession>